<proteinExistence type="predicted"/>
<reference evidence="1" key="1">
    <citation type="submission" date="2014-11" db="EMBL/GenBank/DDBJ databases">
        <authorList>
            <person name="Amaro Gonzalez C."/>
        </authorList>
    </citation>
    <scope>NUCLEOTIDE SEQUENCE</scope>
</reference>
<name>A0A0E9Q1J3_ANGAN</name>
<evidence type="ECO:0000313" key="1">
    <source>
        <dbReference type="EMBL" id="JAH10215.1"/>
    </source>
</evidence>
<accession>A0A0E9Q1J3</accession>
<dbReference type="AlphaFoldDB" id="A0A0E9Q1J3"/>
<sequence>MYFAHYSRFVLMLIFKPFRRVL</sequence>
<dbReference type="EMBL" id="GBXM01098362">
    <property type="protein sequence ID" value="JAH10215.1"/>
    <property type="molecule type" value="Transcribed_RNA"/>
</dbReference>
<organism evidence="1">
    <name type="scientific">Anguilla anguilla</name>
    <name type="common">European freshwater eel</name>
    <name type="synonym">Muraena anguilla</name>
    <dbReference type="NCBI Taxonomy" id="7936"/>
    <lineage>
        <taxon>Eukaryota</taxon>
        <taxon>Metazoa</taxon>
        <taxon>Chordata</taxon>
        <taxon>Craniata</taxon>
        <taxon>Vertebrata</taxon>
        <taxon>Euteleostomi</taxon>
        <taxon>Actinopterygii</taxon>
        <taxon>Neopterygii</taxon>
        <taxon>Teleostei</taxon>
        <taxon>Anguilliformes</taxon>
        <taxon>Anguillidae</taxon>
        <taxon>Anguilla</taxon>
    </lineage>
</organism>
<protein>
    <submittedName>
        <fullName evidence="1">Uncharacterized protein</fullName>
    </submittedName>
</protein>
<reference evidence="1" key="2">
    <citation type="journal article" date="2015" name="Fish Shellfish Immunol.">
        <title>Early steps in the European eel (Anguilla anguilla)-Vibrio vulnificus interaction in the gills: Role of the RtxA13 toxin.</title>
        <authorList>
            <person name="Callol A."/>
            <person name="Pajuelo D."/>
            <person name="Ebbesson L."/>
            <person name="Teles M."/>
            <person name="MacKenzie S."/>
            <person name="Amaro C."/>
        </authorList>
    </citation>
    <scope>NUCLEOTIDE SEQUENCE</scope>
</reference>